<protein>
    <submittedName>
        <fullName evidence="1">Uncharacterized protein</fullName>
    </submittedName>
</protein>
<dbReference type="EMBL" id="JAIGYQ010000010">
    <property type="protein sequence ID" value="MBX7491254.1"/>
    <property type="molecule type" value="Genomic_DNA"/>
</dbReference>
<accession>A0ABS7JPF7</accession>
<reference evidence="1 2" key="1">
    <citation type="submission" date="2021-08" db="EMBL/GenBank/DDBJ databases">
        <title>Helicobacter spp. isolated from feces of Anatolian Ground Squirrel (Spermophilus xanthoprymnus) in Turkey.</title>
        <authorList>
            <person name="Aydin F."/>
            <person name="Abay S."/>
            <person name="Kayman T."/>
            <person name="Karakaya E."/>
            <person name="Saticioglu I.B."/>
        </authorList>
    </citation>
    <scope>NUCLEOTIDE SEQUENCE [LARGE SCALE GENOMIC DNA]</scope>
    <source>
        <strain evidence="1 2">Faydin-H70</strain>
    </source>
</reference>
<organism evidence="1 2">
    <name type="scientific">Helicobacter turcicus</name>
    <dbReference type="NCBI Taxonomy" id="2867412"/>
    <lineage>
        <taxon>Bacteria</taxon>
        <taxon>Pseudomonadati</taxon>
        <taxon>Campylobacterota</taxon>
        <taxon>Epsilonproteobacteria</taxon>
        <taxon>Campylobacterales</taxon>
        <taxon>Helicobacteraceae</taxon>
        <taxon>Helicobacter</taxon>
    </lineage>
</organism>
<proteinExistence type="predicted"/>
<evidence type="ECO:0000313" key="1">
    <source>
        <dbReference type="EMBL" id="MBX7491254.1"/>
    </source>
</evidence>
<dbReference type="InterPro" id="IPR059220">
    <property type="entry name" value="AbiEi"/>
</dbReference>
<sequence>MLDFFDSLGIWAFRLNNIRMYFKDENEKSLQVALNRHIKNDIIQKCSRGVYINKRAKKPLFCLESLAGILRDNATFYLSLESLLSELGLISQFPNRLTFISQGRSGVFNTPYGIIEFVHSAIDAKEFLRDCFFDEKRKIYIASQNRAIKDIYKHNRSIDLYEEQLKKDKNGFA</sequence>
<dbReference type="Proteomes" id="UP000700059">
    <property type="component" value="Unassembled WGS sequence"/>
</dbReference>
<gene>
    <name evidence="1" type="ORF">K4G57_07255</name>
</gene>
<comment type="caution">
    <text evidence="1">The sequence shown here is derived from an EMBL/GenBank/DDBJ whole genome shotgun (WGS) entry which is preliminary data.</text>
</comment>
<keyword evidence="2" id="KW-1185">Reference proteome</keyword>
<name>A0ABS7JPF7_9HELI</name>
<evidence type="ECO:0000313" key="2">
    <source>
        <dbReference type="Proteomes" id="UP000700059"/>
    </source>
</evidence>
<dbReference type="NCBIfam" id="NF047376">
    <property type="entry name" value="TAA_AbiEi"/>
    <property type="match status" value="1"/>
</dbReference>